<comment type="caution">
    <text evidence="2">The sequence shown here is derived from an EMBL/GenBank/DDBJ whole genome shotgun (WGS) entry which is preliminary data.</text>
</comment>
<evidence type="ECO:0000256" key="1">
    <source>
        <dbReference type="SAM" id="MobiDB-lite"/>
    </source>
</evidence>
<proteinExistence type="predicted"/>
<dbReference type="EMBL" id="LXQA010098636">
    <property type="protein sequence ID" value="MCI15928.1"/>
    <property type="molecule type" value="Genomic_DNA"/>
</dbReference>
<name>A0A392PV08_9FABA</name>
<evidence type="ECO:0000313" key="3">
    <source>
        <dbReference type="Proteomes" id="UP000265520"/>
    </source>
</evidence>
<feature type="compositionally biased region" description="Basic and acidic residues" evidence="1">
    <location>
        <begin position="33"/>
        <end position="45"/>
    </location>
</feature>
<sequence>MKNFSPWGWGWRRKSPRKRFRDGDEILSPAETVEIHGDEDGRRILPEAGNENGDGEHFRWWGKE</sequence>
<dbReference type="Proteomes" id="UP000265520">
    <property type="component" value="Unassembled WGS sequence"/>
</dbReference>
<reference evidence="2 3" key="1">
    <citation type="journal article" date="2018" name="Front. Plant Sci.">
        <title>Red Clover (Trifolium pratense) and Zigzag Clover (T. medium) - A Picture of Genomic Similarities and Differences.</title>
        <authorList>
            <person name="Dluhosova J."/>
            <person name="Istvanek J."/>
            <person name="Nedelnik J."/>
            <person name="Repkova J."/>
        </authorList>
    </citation>
    <scope>NUCLEOTIDE SEQUENCE [LARGE SCALE GENOMIC DNA]</scope>
    <source>
        <strain evidence="3">cv. 10/8</strain>
        <tissue evidence="2">Leaf</tissue>
    </source>
</reference>
<feature type="non-terminal residue" evidence="2">
    <location>
        <position position="64"/>
    </location>
</feature>
<keyword evidence="3" id="KW-1185">Reference proteome</keyword>
<dbReference type="AlphaFoldDB" id="A0A392PV08"/>
<organism evidence="2 3">
    <name type="scientific">Trifolium medium</name>
    <dbReference type="NCBI Taxonomy" id="97028"/>
    <lineage>
        <taxon>Eukaryota</taxon>
        <taxon>Viridiplantae</taxon>
        <taxon>Streptophyta</taxon>
        <taxon>Embryophyta</taxon>
        <taxon>Tracheophyta</taxon>
        <taxon>Spermatophyta</taxon>
        <taxon>Magnoliopsida</taxon>
        <taxon>eudicotyledons</taxon>
        <taxon>Gunneridae</taxon>
        <taxon>Pentapetalae</taxon>
        <taxon>rosids</taxon>
        <taxon>fabids</taxon>
        <taxon>Fabales</taxon>
        <taxon>Fabaceae</taxon>
        <taxon>Papilionoideae</taxon>
        <taxon>50 kb inversion clade</taxon>
        <taxon>NPAAA clade</taxon>
        <taxon>Hologalegina</taxon>
        <taxon>IRL clade</taxon>
        <taxon>Trifolieae</taxon>
        <taxon>Trifolium</taxon>
    </lineage>
</organism>
<feature type="region of interest" description="Disordered" evidence="1">
    <location>
        <begin position="29"/>
        <end position="54"/>
    </location>
</feature>
<evidence type="ECO:0000313" key="2">
    <source>
        <dbReference type="EMBL" id="MCI15928.1"/>
    </source>
</evidence>
<accession>A0A392PV08</accession>
<protein>
    <submittedName>
        <fullName evidence="2">Uncharacterized protein</fullName>
    </submittedName>
</protein>